<reference evidence="2 3" key="1">
    <citation type="submission" date="2015-05" db="EMBL/GenBank/DDBJ databases">
        <title>Distinctive expansion of gene families associated with plant cell wall degradation and secondary metabolism in the genomes of grapevine trunk pathogens.</title>
        <authorList>
            <person name="Lawrence D.P."/>
            <person name="Travadon R."/>
            <person name="Rolshausen P.E."/>
            <person name="Baumgartner K."/>
        </authorList>
    </citation>
    <scope>NUCLEOTIDE SEQUENCE [LARGE SCALE GENOMIC DNA]</scope>
    <source>
        <strain evidence="2">DA912</strain>
    </source>
</reference>
<dbReference type="InterPro" id="IPR053029">
    <property type="entry name" value="RNA_pol_I-specific_init_factor"/>
</dbReference>
<feature type="region of interest" description="Disordered" evidence="1">
    <location>
        <begin position="428"/>
        <end position="475"/>
    </location>
</feature>
<evidence type="ECO:0000256" key="1">
    <source>
        <dbReference type="SAM" id="MobiDB-lite"/>
    </source>
</evidence>
<feature type="compositionally biased region" description="Basic and acidic residues" evidence="1">
    <location>
        <begin position="322"/>
        <end position="333"/>
    </location>
</feature>
<feature type="compositionally biased region" description="Low complexity" evidence="1">
    <location>
        <begin position="10"/>
        <end position="24"/>
    </location>
</feature>
<dbReference type="AlphaFoldDB" id="A0A0G2FD58"/>
<sequence>MSSHKRKRSSSVFSSGSRSSQPSHHLPDDTINPLSHSEGTIKQLRTAGLTADDLLPSNYIPDFPHRPIRPSHQQQHQADDGDDYEDKDDHDHGNGPGSDEARTDSARKARQRRQFRDAQDKQLGFLTNVILRALEEGDIPRAKRAFGLVRRSRVRGRPVDLRKNALWSLGAEILMRAGEVRSRSVLPGEEAGPRASSAGGPREGPALDDDDGGSGGGRGGAAAKTRRRRWGSAANMPRLRAYLESLVRQYPYNRLHPDSISDLDFHPVLFSCEFYDAWAEHRLALERLAEESEAWSDGDLDVVPEMDMQDYYNNDDDDDDTRADGRYDRGENLTGRERRLRQAKADLGLRALSAMRDVAARMDGLLEKSPYSRSAELLRLRGMVALYIGDLSVPPSPRTADEDEEGSRVRGLEQDKARAFFVRMVKSGGHSDACTERWLRDGDASEDDYGADDDDDDFQGSQWGGLPVFSSMPMR</sequence>
<dbReference type="GO" id="GO:0042790">
    <property type="term" value="P:nucleolar large rRNA transcription by RNA polymerase I"/>
    <property type="evidence" value="ECO:0007669"/>
    <property type="project" value="TreeGrafter"/>
</dbReference>
<dbReference type="GO" id="GO:0001164">
    <property type="term" value="F:RNA polymerase I core promoter sequence-specific DNA binding"/>
    <property type="evidence" value="ECO:0007669"/>
    <property type="project" value="TreeGrafter"/>
</dbReference>
<protein>
    <submittedName>
        <fullName evidence="2">Uncharacterized protein</fullName>
    </submittedName>
</protein>
<dbReference type="Proteomes" id="UP000034680">
    <property type="component" value="Unassembled WGS sequence"/>
</dbReference>
<feature type="compositionally biased region" description="Basic and acidic residues" evidence="1">
    <location>
        <begin position="87"/>
        <end position="107"/>
    </location>
</feature>
<name>A0A0G2FD58_9PEZI</name>
<dbReference type="OrthoDB" id="2159786at2759"/>
<dbReference type="PANTHER" id="PTHR28244">
    <property type="entry name" value="RNA POLYMERASE I-SPECIFIC TRANSCRIPTION INITIATION FACTOR RRN11"/>
    <property type="match status" value="1"/>
</dbReference>
<dbReference type="STRING" id="1214573.A0A0G2FD58"/>
<dbReference type="GO" id="GO:0017025">
    <property type="term" value="F:TBP-class protein binding"/>
    <property type="evidence" value="ECO:0007669"/>
    <property type="project" value="TreeGrafter"/>
</dbReference>
<organism evidence="2 3">
    <name type="scientific">Diaporthe ampelina</name>
    <dbReference type="NCBI Taxonomy" id="1214573"/>
    <lineage>
        <taxon>Eukaryota</taxon>
        <taxon>Fungi</taxon>
        <taxon>Dikarya</taxon>
        <taxon>Ascomycota</taxon>
        <taxon>Pezizomycotina</taxon>
        <taxon>Sordariomycetes</taxon>
        <taxon>Sordariomycetidae</taxon>
        <taxon>Diaporthales</taxon>
        <taxon>Diaporthaceae</taxon>
        <taxon>Diaporthe</taxon>
    </lineage>
</organism>
<feature type="region of interest" description="Disordered" evidence="1">
    <location>
        <begin position="1"/>
        <end position="116"/>
    </location>
</feature>
<dbReference type="GO" id="GO:0070860">
    <property type="term" value="C:RNA polymerase I core factor complex"/>
    <property type="evidence" value="ECO:0007669"/>
    <property type="project" value="TreeGrafter"/>
</dbReference>
<feature type="region of interest" description="Disordered" evidence="1">
    <location>
        <begin position="184"/>
        <end position="229"/>
    </location>
</feature>
<feature type="compositionally biased region" description="Acidic residues" evidence="1">
    <location>
        <begin position="444"/>
        <end position="458"/>
    </location>
</feature>
<keyword evidence="3" id="KW-1185">Reference proteome</keyword>
<comment type="caution">
    <text evidence="2">The sequence shown here is derived from an EMBL/GenBank/DDBJ whole genome shotgun (WGS) entry which is preliminary data.</text>
</comment>
<accession>A0A0G2FD58</accession>
<dbReference type="EMBL" id="LCUC01000342">
    <property type="protein sequence ID" value="KKY32086.1"/>
    <property type="molecule type" value="Genomic_DNA"/>
</dbReference>
<evidence type="ECO:0000313" key="2">
    <source>
        <dbReference type="EMBL" id="KKY32086.1"/>
    </source>
</evidence>
<feature type="compositionally biased region" description="Acidic residues" evidence="1">
    <location>
        <begin position="309"/>
        <end position="321"/>
    </location>
</feature>
<feature type="region of interest" description="Disordered" evidence="1">
    <location>
        <begin position="309"/>
        <end position="333"/>
    </location>
</feature>
<feature type="compositionally biased region" description="Basic and acidic residues" evidence="1">
    <location>
        <begin position="433"/>
        <end position="443"/>
    </location>
</feature>
<proteinExistence type="predicted"/>
<gene>
    <name evidence="2" type="ORF">UCDDA912_g07947</name>
</gene>
<evidence type="ECO:0000313" key="3">
    <source>
        <dbReference type="Proteomes" id="UP000034680"/>
    </source>
</evidence>
<reference evidence="2 3" key="2">
    <citation type="submission" date="2015-05" db="EMBL/GenBank/DDBJ databases">
        <authorList>
            <person name="Morales-Cruz A."/>
            <person name="Amrine K.C."/>
            <person name="Cantu D."/>
        </authorList>
    </citation>
    <scope>NUCLEOTIDE SEQUENCE [LARGE SCALE GENOMIC DNA]</scope>
    <source>
        <strain evidence="2">DA912</strain>
    </source>
</reference>
<dbReference type="PANTHER" id="PTHR28244:SF1">
    <property type="entry name" value="RNA POLYMERASE I-SPECIFIC TRANSCRIPTION INITIATION FACTOR RRN11"/>
    <property type="match status" value="1"/>
</dbReference>